<comment type="caution">
    <text evidence="1">The sequence shown here is derived from an EMBL/GenBank/DDBJ whole genome shotgun (WGS) entry which is preliminary data.</text>
</comment>
<sequence>MRTNTSHVNGITVMPLPVKAHLCAEIAFTGNANTCESDFCAEVRHVSCYCLEAKMGSMKSNTYKKLNETRHKKRTQTQLRSGEMLLSVISSSSRHVTSQLAAEPCQASAYLCLQCTRVLCNEPQPQPQEQEQKQQKQQQQHQQHLLCNAFASAIGLCAAQR</sequence>
<name>A0A813ERM3_POLGL</name>
<proteinExistence type="predicted"/>
<dbReference type="Proteomes" id="UP000654075">
    <property type="component" value="Unassembled WGS sequence"/>
</dbReference>
<dbReference type="EMBL" id="CAJNNV010014853">
    <property type="protein sequence ID" value="CAE8602960.1"/>
    <property type="molecule type" value="Genomic_DNA"/>
</dbReference>
<keyword evidence="2" id="KW-1185">Reference proteome</keyword>
<accession>A0A813ERM3</accession>
<evidence type="ECO:0000313" key="2">
    <source>
        <dbReference type="Proteomes" id="UP000654075"/>
    </source>
</evidence>
<reference evidence="1" key="1">
    <citation type="submission" date="2021-02" db="EMBL/GenBank/DDBJ databases">
        <authorList>
            <person name="Dougan E. K."/>
            <person name="Rhodes N."/>
            <person name="Thang M."/>
            <person name="Chan C."/>
        </authorList>
    </citation>
    <scope>NUCLEOTIDE SEQUENCE</scope>
</reference>
<dbReference type="AlphaFoldDB" id="A0A813ERM3"/>
<organism evidence="1 2">
    <name type="scientific">Polarella glacialis</name>
    <name type="common">Dinoflagellate</name>
    <dbReference type="NCBI Taxonomy" id="89957"/>
    <lineage>
        <taxon>Eukaryota</taxon>
        <taxon>Sar</taxon>
        <taxon>Alveolata</taxon>
        <taxon>Dinophyceae</taxon>
        <taxon>Suessiales</taxon>
        <taxon>Suessiaceae</taxon>
        <taxon>Polarella</taxon>
    </lineage>
</organism>
<gene>
    <name evidence="1" type="ORF">PGLA1383_LOCUS21190</name>
</gene>
<protein>
    <submittedName>
        <fullName evidence="1">Uncharacterized protein</fullName>
    </submittedName>
</protein>
<evidence type="ECO:0000313" key="1">
    <source>
        <dbReference type="EMBL" id="CAE8602960.1"/>
    </source>
</evidence>